<dbReference type="KEGG" id="cci:CC1G_01554"/>
<sequence>MTDHPILVWILSLNRDYTVTEYDQCHKVVQECIQHTSFPYQPKNPDSFRKIVTTLLPLLMMRHRRIPRAKWKDYTNNQGKHWIEQSPDGLPPEKYPYSMIGYHLTFSNSVCGMAMTQGERSKVVNIGFGVNQYAVPSQGTSVETYVESMSHKVSRLVTHPPRLSADLTQLKLTALELQSLQGQPEEVTLRRLCILLALKDSYIRALGQPLGFDYARLEFDVSNHKAWGDGKPLTGWEFRIFTASLGVARGSQLVSELYECACAFFRGTNEIKFVWHQTARELEGWVQFINLDQMVKVLPKLSA</sequence>
<keyword evidence="2" id="KW-1185">Reference proteome</keyword>
<dbReference type="RefSeq" id="XP_001833877.1">
    <property type="nucleotide sequence ID" value="XM_001833825.1"/>
</dbReference>
<dbReference type="GO" id="GO:0008897">
    <property type="term" value="F:holo-[acyl-carrier-protein] synthase activity"/>
    <property type="evidence" value="ECO:0007669"/>
    <property type="project" value="InterPro"/>
</dbReference>
<evidence type="ECO:0008006" key="3">
    <source>
        <dbReference type="Google" id="ProtNLM"/>
    </source>
</evidence>
<dbReference type="Proteomes" id="UP000001861">
    <property type="component" value="Unassembled WGS sequence"/>
</dbReference>
<dbReference type="EMBL" id="AACS02000010">
    <property type="protein sequence ID" value="EAU87907.1"/>
    <property type="molecule type" value="Genomic_DNA"/>
</dbReference>
<dbReference type="VEuPathDB" id="FungiDB:CC1G_01554"/>
<protein>
    <recommendedName>
        <fullName evidence="3">4'-phosphopantetheinyl transferase domain-containing protein</fullName>
    </recommendedName>
</protein>
<evidence type="ECO:0000313" key="2">
    <source>
        <dbReference type="Proteomes" id="UP000001861"/>
    </source>
</evidence>
<dbReference type="OrthoDB" id="26719at2759"/>
<dbReference type="AlphaFoldDB" id="A8NI09"/>
<dbReference type="STRING" id="240176.A8NI09"/>
<gene>
    <name evidence="1" type="ORF">CC1G_01554</name>
</gene>
<dbReference type="GO" id="GO:0000287">
    <property type="term" value="F:magnesium ion binding"/>
    <property type="evidence" value="ECO:0007669"/>
    <property type="project" value="InterPro"/>
</dbReference>
<dbReference type="Gene3D" id="3.90.470.20">
    <property type="entry name" value="4'-phosphopantetheinyl transferase domain"/>
    <property type="match status" value="1"/>
</dbReference>
<proteinExistence type="predicted"/>
<accession>A8NI09</accession>
<comment type="caution">
    <text evidence="1">The sequence shown here is derived from an EMBL/GenBank/DDBJ whole genome shotgun (WGS) entry which is preliminary data.</text>
</comment>
<dbReference type="InParanoid" id="A8NI09"/>
<dbReference type="OMA" id="WNDKEGE"/>
<reference evidence="1 2" key="1">
    <citation type="journal article" date="2010" name="Proc. Natl. Acad. Sci. U.S.A.">
        <title>Insights into evolution of multicellular fungi from the assembled chromosomes of the mushroom Coprinopsis cinerea (Coprinus cinereus).</title>
        <authorList>
            <person name="Stajich J.E."/>
            <person name="Wilke S.K."/>
            <person name="Ahren D."/>
            <person name="Au C.H."/>
            <person name="Birren B.W."/>
            <person name="Borodovsky M."/>
            <person name="Burns C."/>
            <person name="Canback B."/>
            <person name="Casselton L.A."/>
            <person name="Cheng C.K."/>
            <person name="Deng J."/>
            <person name="Dietrich F.S."/>
            <person name="Fargo D.C."/>
            <person name="Farman M.L."/>
            <person name="Gathman A.C."/>
            <person name="Goldberg J."/>
            <person name="Guigo R."/>
            <person name="Hoegger P.J."/>
            <person name="Hooker J.B."/>
            <person name="Huggins A."/>
            <person name="James T.Y."/>
            <person name="Kamada T."/>
            <person name="Kilaru S."/>
            <person name="Kodira C."/>
            <person name="Kues U."/>
            <person name="Kupfer D."/>
            <person name="Kwan H.S."/>
            <person name="Lomsadze A."/>
            <person name="Li W."/>
            <person name="Lilly W.W."/>
            <person name="Ma L.J."/>
            <person name="Mackey A.J."/>
            <person name="Manning G."/>
            <person name="Martin F."/>
            <person name="Muraguchi H."/>
            <person name="Natvig D.O."/>
            <person name="Palmerini H."/>
            <person name="Ramesh M.A."/>
            <person name="Rehmeyer C.J."/>
            <person name="Roe B.A."/>
            <person name="Shenoy N."/>
            <person name="Stanke M."/>
            <person name="Ter-Hovhannisyan V."/>
            <person name="Tunlid A."/>
            <person name="Velagapudi R."/>
            <person name="Vision T.J."/>
            <person name="Zeng Q."/>
            <person name="Zolan M.E."/>
            <person name="Pukkila P.J."/>
        </authorList>
    </citation>
    <scope>NUCLEOTIDE SEQUENCE [LARGE SCALE GENOMIC DNA]</scope>
    <source>
        <strain evidence="2">Okayama-7 / 130 / ATCC MYA-4618 / FGSC 9003</strain>
    </source>
</reference>
<dbReference type="InterPro" id="IPR037143">
    <property type="entry name" value="4-PPantetheinyl_Trfase_dom_sf"/>
</dbReference>
<dbReference type="eggNOG" id="ENOG502SK9P">
    <property type="taxonomic scope" value="Eukaryota"/>
</dbReference>
<dbReference type="GeneID" id="6010381"/>
<dbReference type="SUPFAM" id="SSF56214">
    <property type="entry name" value="4'-phosphopantetheinyl transferase"/>
    <property type="match status" value="1"/>
</dbReference>
<name>A8NI09_COPC7</name>
<evidence type="ECO:0000313" key="1">
    <source>
        <dbReference type="EMBL" id="EAU87907.1"/>
    </source>
</evidence>
<organism evidence="1 2">
    <name type="scientific">Coprinopsis cinerea (strain Okayama-7 / 130 / ATCC MYA-4618 / FGSC 9003)</name>
    <name type="common">Inky cap fungus</name>
    <name type="synonym">Hormographiella aspergillata</name>
    <dbReference type="NCBI Taxonomy" id="240176"/>
    <lineage>
        <taxon>Eukaryota</taxon>
        <taxon>Fungi</taxon>
        <taxon>Dikarya</taxon>
        <taxon>Basidiomycota</taxon>
        <taxon>Agaricomycotina</taxon>
        <taxon>Agaricomycetes</taxon>
        <taxon>Agaricomycetidae</taxon>
        <taxon>Agaricales</taxon>
        <taxon>Agaricineae</taxon>
        <taxon>Psathyrellaceae</taxon>
        <taxon>Coprinopsis</taxon>
    </lineage>
</organism>